<comment type="caution">
    <text evidence="1">The sequence shown here is derived from an EMBL/GenBank/DDBJ whole genome shotgun (WGS) entry which is preliminary data.</text>
</comment>
<proteinExistence type="predicted"/>
<dbReference type="Proteomes" id="UP000005426">
    <property type="component" value="Unassembled WGS sequence"/>
</dbReference>
<accession>G9PA85</accession>
<dbReference type="HOGENOM" id="CLU_2121411_0_0_1"/>
<gene>
    <name evidence="1" type="ORF">TRIATDRAFT_302458</name>
</gene>
<dbReference type="AlphaFoldDB" id="G9PA85"/>
<evidence type="ECO:0000313" key="2">
    <source>
        <dbReference type="Proteomes" id="UP000005426"/>
    </source>
</evidence>
<sequence length="114" mass="13178">MPPLLKPAWLQRLDYLNRRTEAHSIRTRLAMCRSMGDTLEAERRGCLPCRALFCCPQAGEGWICFFSLPLTDVSLRVCYLAVHRHNRLNSFLPAQQTSISSFWCFFSSFFSGRN</sequence>
<dbReference type="EMBL" id="ABDG02000028">
    <property type="protein sequence ID" value="EHK39923.1"/>
    <property type="molecule type" value="Genomic_DNA"/>
</dbReference>
<organism evidence="1 2">
    <name type="scientific">Hypocrea atroviridis (strain ATCC 20476 / IMI 206040)</name>
    <name type="common">Trichoderma atroviride</name>
    <dbReference type="NCBI Taxonomy" id="452589"/>
    <lineage>
        <taxon>Eukaryota</taxon>
        <taxon>Fungi</taxon>
        <taxon>Dikarya</taxon>
        <taxon>Ascomycota</taxon>
        <taxon>Pezizomycotina</taxon>
        <taxon>Sordariomycetes</taxon>
        <taxon>Hypocreomycetidae</taxon>
        <taxon>Hypocreales</taxon>
        <taxon>Hypocreaceae</taxon>
        <taxon>Trichoderma</taxon>
    </lineage>
</organism>
<evidence type="ECO:0000313" key="1">
    <source>
        <dbReference type="EMBL" id="EHK39923.1"/>
    </source>
</evidence>
<keyword evidence="2" id="KW-1185">Reference proteome</keyword>
<reference evidence="1 2" key="1">
    <citation type="journal article" date="2011" name="Genome Biol.">
        <title>Comparative genome sequence analysis underscores mycoparasitism as the ancestral life style of Trichoderma.</title>
        <authorList>
            <person name="Kubicek C.P."/>
            <person name="Herrera-Estrella A."/>
            <person name="Seidl-Seiboth V."/>
            <person name="Martinez D.A."/>
            <person name="Druzhinina I.S."/>
            <person name="Thon M."/>
            <person name="Zeilinger S."/>
            <person name="Casas-Flores S."/>
            <person name="Horwitz B.A."/>
            <person name="Mukherjee P.K."/>
            <person name="Mukherjee M."/>
            <person name="Kredics L."/>
            <person name="Alcaraz L.D."/>
            <person name="Aerts A."/>
            <person name="Antal Z."/>
            <person name="Atanasova L."/>
            <person name="Cervantes-Badillo M.G."/>
            <person name="Challacombe J."/>
            <person name="Chertkov O."/>
            <person name="McCluskey K."/>
            <person name="Coulpier F."/>
            <person name="Deshpande N."/>
            <person name="von Doehren H."/>
            <person name="Ebbole D.J."/>
            <person name="Esquivel-Naranjo E.U."/>
            <person name="Fekete E."/>
            <person name="Flipphi M."/>
            <person name="Glaser F."/>
            <person name="Gomez-Rodriguez E.Y."/>
            <person name="Gruber S."/>
            <person name="Han C."/>
            <person name="Henrissat B."/>
            <person name="Hermosa R."/>
            <person name="Hernandez-Onate M."/>
            <person name="Karaffa L."/>
            <person name="Kosti I."/>
            <person name="Le Crom S."/>
            <person name="Lindquist E."/>
            <person name="Lucas S."/>
            <person name="Luebeck M."/>
            <person name="Luebeck P.S."/>
            <person name="Margeot A."/>
            <person name="Metz B."/>
            <person name="Misra M."/>
            <person name="Nevalainen H."/>
            <person name="Omann M."/>
            <person name="Packer N."/>
            <person name="Perrone G."/>
            <person name="Uresti-Rivera E.E."/>
            <person name="Salamov A."/>
            <person name="Schmoll M."/>
            <person name="Seiboth B."/>
            <person name="Shapiro H."/>
            <person name="Sukno S."/>
            <person name="Tamayo-Ramos J.A."/>
            <person name="Tisch D."/>
            <person name="Wiest A."/>
            <person name="Wilkinson H.H."/>
            <person name="Zhang M."/>
            <person name="Coutinho P.M."/>
            <person name="Kenerley C.M."/>
            <person name="Monte E."/>
            <person name="Baker S.E."/>
            <person name="Grigoriev I.V."/>
        </authorList>
    </citation>
    <scope>NUCLEOTIDE SEQUENCE [LARGE SCALE GENOMIC DNA]</scope>
    <source>
        <strain evidence="2">ATCC 20476 / IMI 206040</strain>
    </source>
</reference>
<name>G9PA85_HYPAI</name>
<protein>
    <submittedName>
        <fullName evidence="1">Uncharacterized protein</fullName>
    </submittedName>
</protein>